<reference evidence="1 2" key="1">
    <citation type="submission" date="2017-03" db="EMBL/GenBank/DDBJ databases">
        <title>Genome Survey of Euroglyphus maynei.</title>
        <authorList>
            <person name="Arlian L.G."/>
            <person name="Morgan M.S."/>
            <person name="Rider S.D."/>
        </authorList>
    </citation>
    <scope>NUCLEOTIDE SEQUENCE [LARGE SCALE GENOMIC DNA]</scope>
    <source>
        <strain evidence="1">Arlian Lab</strain>
        <tissue evidence="1">Whole body</tissue>
    </source>
</reference>
<dbReference type="Proteomes" id="UP000194236">
    <property type="component" value="Unassembled WGS sequence"/>
</dbReference>
<keyword evidence="2" id="KW-1185">Reference proteome</keyword>
<evidence type="ECO:0000313" key="1">
    <source>
        <dbReference type="EMBL" id="OTF78306.1"/>
    </source>
</evidence>
<name>A0A1Y3BFE1_EURMA</name>
<dbReference type="EMBL" id="MUJZ01028511">
    <property type="protein sequence ID" value="OTF78306.1"/>
    <property type="molecule type" value="Genomic_DNA"/>
</dbReference>
<proteinExistence type="predicted"/>
<organism evidence="1 2">
    <name type="scientific">Euroglyphus maynei</name>
    <name type="common">Mayne's house dust mite</name>
    <dbReference type="NCBI Taxonomy" id="6958"/>
    <lineage>
        <taxon>Eukaryota</taxon>
        <taxon>Metazoa</taxon>
        <taxon>Ecdysozoa</taxon>
        <taxon>Arthropoda</taxon>
        <taxon>Chelicerata</taxon>
        <taxon>Arachnida</taxon>
        <taxon>Acari</taxon>
        <taxon>Acariformes</taxon>
        <taxon>Sarcoptiformes</taxon>
        <taxon>Astigmata</taxon>
        <taxon>Psoroptidia</taxon>
        <taxon>Analgoidea</taxon>
        <taxon>Pyroglyphidae</taxon>
        <taxon>Pyroglyphinae</taxon>
        <taxon>Euroglyphus</taxon>
    </lineage>
</organism>
<evidence type="ECO:0000313" key="2">
    <source>
        <dbReference type="Proteomes" id="UP000194236"/>
    </source>
</evidence>
<protein>
    <submittedName>
        <fullName evidence="1">Uncharacterized protein</fullName>
    </submittedName>
</protein>
<gene>
    <name evidence="1" type="ORF">BLA29_000624</name>
</gene>
<sequence length="121" mass="13828">MLRDLFGTIPAELFDQEVLTTSTGIKSWTTAAVLCPLLISRRNFSQQQLKSLEFYFSRMLELGFSGQLDIQNLNSLLSCMSSFSPFYKTFSVELIQKLIDIIFTLTVKTKELQYDPNIGKN</sequence>
<dbReference type="AlphaFoldDB" id="A0A1Y3BFE1"/>
<comment type="caution">
    <text evidence="1">The sequence shown here is derived from an EMBL/GenBank/DDBJ whole genome shotgun (WGS) entry which is preliminary data.</text>
</comment>
<accession>A0A1Y3BFE1</accession>